<protein>
    <submittedName>
        <fullName evidence="1">Uncharacterized protein</fullName>
    </submittedName>
</protein>
<dbReference type="Proteomes" id="UP001396334">
    <property type="component" value="Unassembled WGS sequence"/>
</dbReference>
<proteinExistence type="predicted"/>
<organism evidence="1 2">
    <name type="scientific">Hibiscus sabdariffa</name>
    <name type="common">roselle</name>
    <dbReference type="NCBI Taxonomy" id="183260"/>
    <lineage>
        <taxon>Eukaryota</taxon>
        <taxon>Viridiplantae</taxon>
        <taxon>Streptophyta</taxon>
        <taxon>Embryophyta</taxon>
        <taxon>Tracheophyta</taxon>
        <taxon>Spermatophyta</taxon>
        <taxon>Magnoliopsida</taxon>
        <taxon>eudicotyledons</taxon>
        <taxon>Gunneridae</taxon>
        <taxon>Pentapetalae</taxon>
        <taxon>rosids</taxon>
        <taxon>malvids</taxon>
        <taxon>Malvales</taxon>
        <taxon>Malvaceae</taxon>
        <taxon>Malvoideae</taxon>
        <taxon>Hibiscus</taxon>
    </lineage>
</organism>
<name>A0ABR2QZX1_9ROSI</name>
<sequence>MITDDSRIATESGSLVEVLVLDGQQISSVALESVVESAGQVERKSYDDTLKRNTTATKDGDVSCIEDDIMQKETDVVVDYNEDFHFTIKFSY</sequence>
<keyword evidence="2" id="KW-1185">Reference proteome</keyword>
<comment type="caution">
    <text evidence="1">The sequence shown here is derived from an EMBL/GenBank/DDBJ whole genome shotgun (WGS) entry which is preliminary data.</text>
</comment>
<reference evidence="1 2" key="1">
    <citation type="journal article" date="2024" name="G3 (Bethesda)">
        <title>Genome assembly of Hibiscus sabdariffa L. provides insights into metabolisms of medicinal natural products.</title>
        <authorList>
            <person name="Kim T."/>
        </authorList>
    </citation>
    <scope>NUCLEOTIDE SEQUENCE [LARGE SCALE GENOMIC DNA]</scope>
    <source>
        <strain evidence="1">TK-2024</strain>
        <tissue evidence="1">Old leaves</tissue>
    </source>
</reference>
<gene>
    <name evidence="1" type="ORF">V6N11_035271</name>
</gene>
<accession>A0ABR2QZX1</accession>
<evidence type="ECO:0000313" key="2">
    <source>
        <dbReference type="Proteomes" id="UP001396334"/>
    </source>
</evidence>
<dbReference type="EMBL" id="JBBPBN010000029">
    <property type="protein sequence ID" value="KAK9006226.1"/>
    <property type="molecule type" value="Genomic_DNA"/>
</dbReference>
<evidence type="ECO:0000313" key="1">
    <source>
        <dbReference type="EMBL" id="KAK9006226.1"/>
    </source>
</evidence>